<evidence type="ECO:0000313" key="2">
    <source>
        <dbReference type="EMBL" id="MCM1981358.1"/>
    </source>
</evidence>
<dbReference type="PANTHER" id="PTHR43668">
    <property type="entry name" value="ALLANTOINASE"/>
    <property type="match status" value="1"/>
</dbReference>
<dbReference type="EC" id="3.5.2.3" evidence="2"/>
<dbReference type="GO" id="GO:0004151">
    <property type="term" value="F:dihydroorotase activity"/>
    <property type="evidence" value="ECO:0007669"/>
    <property type="project" value="UniProtKB-EC"/>
</dbReference>
<proteinExistence type="predicted"/>
<dbReference type="NCBIfam" id="NF005614">
    <property type="entry name" value="PRK07369.1"/>
    <property type="match status" value="1"/>
</dbReference>
<dbReference type="SUPFAM" id="SSF51338">
    <property type="entry name" value="Composite domain of metallo-dependent hydrolases"/>
    <property type="match status" value="1"/>
</dbReference>
<evidence type="ECO:0000313" key="3">
    <source>
        <dbReference type="Proteomes" id="UP000031561"/>
    </source>
</evidence>
<dbReference type="Gene3D" id="2.30.40.10">
    <property type="entry name" value="Urease, subunit C, domain 1"/>
    <property type="match status" value="1"/>
</dbReference>
<dbReference type="InterPro" id="IPR050138">
    <property type="entry name" value="DHOase/Allantoinase_Hydrolase"/>
</dbReference>
<keyword evidence="2" id="KW-0378">Hydrolase</keyword>
<dbReference type="Gene3D" id="3.20.20.140">
    <property type="entry name" value="Metal-dependent hydrolases"/>
    <property type="match status" value="1"/>
</dbReference>
<dbReference type="SUPFAM" id="SSF51556">
    <property type="entry name" value="Metallo-dependent hydrolases"/>
    <property type="match status" value="1"/>
</dbReference>
<evidence type="ECO:0000256" key="1">
    <source>
        <dbReference type="ARBA" id="ARBA00022975"/>
    </source>
</evidence>
<dbReference type="CDD" id="cd01317">
    <property type="entry name" value="DHOase_IIa"/>
    <property type="match status" value="1"/>
</dbReference>
<reference evidence="2 3" key="1">
    <citation type="journal article" date="2015" name="Genome Announc.">
        <title>Draft Genome Sequence of Filamentous Marine Cyanobacterium Lyngbya confervoides Strain BDU141951.</title>
        <authorList>
            <person name="Chandrababunaidu M.M."/>
            <person name="Sen D."/>
            <person name="Tripathy S."/>
        </authorList>
    </citation>
    <scope>NUCLEOTIDE SEQUENCE [LARGE SCALE GENOMIC DNA]</scope>
    <source>
        <strain evidence="2 3">BDU141951</strain>
    </source>
</reference>
<dbReference type="EMBL" id="JTHE03000005">
    <property type="protein sequence ID" value="MCM1981358.1"/>
    <property type="molecule type" value="Genomic_DNA"/>
</dbReference>
<dbReference type="InterPro" id="IPR011059">
    <property type="entry name" value="Metal-dep_hydrolase_composite"/>
</dbReference>
<comment type="caution">
    <text evidence="2">The sequence shown here is derived from an EMBL/GenBank/DDBJ whole genome shotgun (WGS) entry which is preliminary data.</text>
</comment>
<dbReference type="RefSeq" id="WP_166278752.1">
    <property type="nucleotide sequence ID" value="NZ_JTHE03000005.1"/>
</dbReference>
<dbReference type="InterPro" id="IPR004722">
    <property type="entry name" value="DHOase"/>
</dbReference>
<dbReference type="InterPro" id="IPR032466">
    <property type="entry name" value="Metal_Hydrolase"/>
</dbReference>
<dbReference type="AlphaFoldDB" id="A0ABD4SYL4"/>
<protein>
    <submittedName>
        <fullName evidence="2">Dihydroorotase</fullName>
        <ecNumber evidence="2">3.5.2.3</ecNumber>
    </submittedName>
</protein>
<keyword evidence="3" id="KW-1185">Reference proteome</keyword>
<dbReference type="PANTHER" id="PTHR43668:SF2">
    <property type="entry name" value="ALLANTOINASE"/>
    <property type="match status" value="1"/>
</dbReference>
<keyword evidence="1" id="KW-0665">Pyrimidine biosynthesis</keyword>
<name>A0ABD4SYL4_9CYAN</name>
<dbReference type="GO" id="GO:0006221">
    <property type="term" value="P:pyrimidine nucleotide biosynthetic process"/>
    <property type="evidence" value="ECO:0007669"/>
    <property type="project" value="UniProtKB-KW"/>
</dbReference>
<organism evidence="2 3">
    <name type="scientific">Lyngbya confervoides BDU141951</name>
    <dbReference type="NCBI Taxonomy" id="1574623"/>
    <lineage>
        <taxon>Bacteria</taxon>
        <taxon>Bacillati</taxon>
        <taxon>Cyanobacteriota</taxon>
        <taxon>Cyanophyceae</taxon>
        <taxon>Oscillatoriophycideae</taxon>
        <taxon>Oscillatoriales</taxon>
        <taxon>Microcoleaceae</taxon>
        <taxon>Lyngbya</taxon>
    </lineage>
</organism>
<accession>A0ABD4SYL4</accession>
<sequence>MTELLQQVRLIDPEQRIDRVADVLIQEGVITAIADSLQEVPAGTESRDCRDLILGPGLVDLYSTCGEPGYEHRETLAQLLETALSGGFTRLNLLPQTHPPLTTPGAVQQLLKSVPATSPLQVRTWGAITQELAGQALTELQELWGSGITGLSDGQPLADAQIMRRLLDYTQGWHCPVALWPCDLALAQGGVIRESVQALRFGLPSLPLAAETAPLAALLECLSPESTPVHLMRISTARSLDLIAQAKARGLPVTASTTWMHLLKNCEALVHYDPMLRLDPPLGNPADQAALIEAVASGLLDAVAVDHHVYTYEEKTVPFAQAPPGCPGLGQAFAALWQAFVASDRWSPAVLWRSLSQQPARCLQQAPPRLEVGQPAEMILFEPGAEPLGQVRQVWANWQGRTP</sequence>
<dbReference type="Proteomes" id="UP000031561">
    <property type="component" value="Unassembled WGS sequence"/>
</dbReference>
<gene>
    <name evidence="2" type="ORF">QQ91_0000740</name>
</gene>